<keyword evidence="3" id="KW-1185">Reference proteome</keyword>
<accession>A0AAV4DUR3</accession>
<sequence length="195" mass="22653">MGDMDDGGWEVCDDPEVRPVPPCIIYSYGTGKDWTFDEDVSRLYGCHVFAFDPSLDLQRHDRTPLIHFYPWGVSGTTRTNSKGWQMYTMEEIKGLLGHKDKTIDIVKMDIESSEWTAVPQMLSSGALKGVKQLYIEYHVTSATNNREGLKTIQAVERDGWKKFYVRKNFHCMRKQRDFPVKRTSCYEVMYMKAQN</sequence>
<reference evidence="2 3" key="1">
    <citation type="journal article" date="2021" name="Elife">
        <title>Chloroplast acquisition without the gene transfer in kleptoplastic sea slugs, Plakobranchus ocellatus.</title>
        <authorList>
            <person name="Maeda T."/>
            <person name="Takahashi S."/>
            <person name="Yoshida T."/>
            <person name="Shimamura S."/>
            <person name="Takaki Y."/>
            <person name="Nagai Y."/>
            <person name="Toyoda A."/>
            <person name="Suzuki Y."/>
            <person name="Arimoto A."/>
            <person name="Ishii H."/>
            <person name="Satoh N."/>
            <person name="Nishiyama T."/>
            <person name="Hasebe M."/>
            <person name="Maruyama T."/>
            <person name="Minagawa J."/>
            <person name="Obokata J."/>
            <person name="Shigenobu S."/>
        </authorList>
    </citation>
    <scope>NUCLEOTIDE SEQUENCE [LARGE SCALE GENOMIC DNA]</scope>
</reference>
<dbReference type="InterPro" id="IPR026913">
    <property type="entry name" value="METTL24"/>
</dbReference>
<proteinExistence type="predicted"/>
<dbReference type="InterPro" id="IPR025714">
    <property type="entry name" value="Methyltranfer_dom"/>
</dbReference>
<keyword evidence="2" id="KW-0489">Methyltransferase</keyword>
<keyword evidence="2" id="KW-0808">Transferase</keyword>
<name>A0AAV4DUR3_9GAST</name>
<feature type="domain" description="Methyltransferase" evidence="1">
    <location>
        <begin position="2"/>
        <end position="192"/>
    </location>
</feature>
<evidence type="ECO:0000313" key="3">
    <source>
        <dbReference type="Proteomes" id="UP000735302"/>
    </source>
</evidence>
<dbReference type="Pfam" id="PF13383">
    <property type="entry name" value="Methyltransf_22"/>
    <property type="match status" value="1"/>
</dbReference>
<protein>
    <submittedName>
        <fullName evidence="2">Methyltransferase-like protein 24</fullName>
    </submittedName>
</protein>
<gene>
    <name evidence="2" type="ORF">PoB_007433300</name>
</gene>
<comment type="caution">
    <text evidence="2">The sequence shown here is derived from an EMBL/GenBank/DDBJ whole genome shotgun (WGS) entry which is preliminary data.</text>
</comment>
<dbReference type="GO" id="GO:0008168">
    <property type="term" value="F:methyltransferase activity"/>
    <property type="evidence" value="ECO:0007669"/>
    <property type="project" value="UniProtKB-KW"/>
</dbReference>
<organism evidence="2 3">
    <name type="scientific">Plakobranchus ocellatus</name>
    <dbReference type="NCBI Taxonomy" id="259542"/>
    <lineage>
        <taxon>Eukaryota</taxon>
        <taxon>Metazoa</taxon>
        <taxon>Spiralia</taxon>
        <taxon>Lophotrochozoa</taxon>
        <taxon>Mollusca</taxon>
        <taxon>Gastropoda</taxon>
        <taxon>Heterobranchia</taxon>
        <taxon>Euthyneura</taxon>
        <taxon>Panpulmonata</taxon>
        <taxon>Sacoglossa</taxon>
        <taxon>Placobranchoidea</taxon>
        <taxon>Plakobranchidae</taxon>
        <taxon>Plakobranchus</taxon>
    </lineage>
</organism>
<dbReference type="PANTHER" id="PTHR32026">
    <property type="entry name" value="METHYLTRANSFERASE-LIKE PROTEIN 24"/>
    <property type="match status" value="1"/>
</dbReference>
<dbReference type="PANTHER" id="PTHR32026:SF10">
    <property type="entry name" value="METHYLTRANSFERASE-LIKE PROTEIN 24-RELATED"/>
    <property type="match status" value="1"/>
</dbReference>
<evidence type="ECO:0000313" key="2">
    <source>
        <dbReference type="EMBL" id="GFO47828.1"/>
    </source>
</evidence>
<evidence type="ECO:0000259" key="1">
    <source>
        <dbReference type="Pfam" id="PF13383"/>
    </source>
</evidence>
<dbReference type="GO" id="GO:0032259">
    <property type="term" value="P:methylation"/>
    <property type="evidence" value="ECO:0007669"/>
    <property type="project" value="UniProtKB-KW"/>
</dbReference>
<dbReference type="AlphaFoldDB" id="A0AAV4DUR3"/>
<dbReference type="Proteomes" id="UP000735302">
    <property type="component" value="Unassembled WGS sequence"/>
</dbReference>
<dbReference type="EMBL" id="BLXT01008354">
    <property type="protein sequence ID" value="GFO47828.1"/>
    <property type="molecule type" value="Genomic_DNA"/>
</dbReference>